<sequence>METPSVRVLVVGDSGVGKTTLLRALCRSQSPGHSSALEKPPTGWTTGCDVHVLLQALGPDGREVFVEFLDVGGHRQYERSRRAFYVDVHGVMFVHDLSNVKSGDRLCHWSRELRTVQRLKGCVVPLPSGHGKQQDASTLHELPKLVVGSKRDLVTATSGARTKGPMAVADFRTALCMESSAKERLSVEPSAVFATFLRRALAFANRKHGDSSLRSCDNSSSFGLRQLVSRSPTDEEDKRLKSGNASSSAAQVPPLLSSESHSNWW</sequence>
<evidence type="ECO:0000256" key="2">
    <source>
        <dbReference type="ARBA" id="ARBA00023134"/>
    </source>
</evidence>
<name>A0AAV1TS85_9STRA</name>
<dbReference type="PRINTS" id="PR00449">
    <property type="entry name" value="RASTRNSFRMNG"/>
</dbReference>
<protein>
    <recommendedName>
        <fullName evidence="6">Ras-like protein</fullName>
    </recommendedName>
</protein>
<dbReference type="AlphaFoldDB" id="A0AAV1TS85"/>
<keyword evidence="2" id="KW-0342">GTP-binding</keyword>
<evidence type="ECO:0000256" key="3">
    <source>
        <dbReference type="SAM" id="MobiDB-lite"/>
    </source>
</evidence>
<evidence type="ECO:0000313" key="5">
    <source>
        <dbReference type="Proteomes" id="UP001162060"/>
    </source>
</evidence>
<evidence type="ECO:0008006" key="6">
    <source>
        <dbReference type="Google" id="ProtNLM"/>
    </source>
</evidence>
<dbReference type="InterPro" id="IPR027417">
    <property type="entry name" value="P-loop_NTPase"/>
</dbReference>
<dbReference type="Proteomes" id="UP001162060">
    <property type="component" value="Unassembled WGS sequence"/>
</dbReference>
<dbReference type="InterPro" id="IPR001806">
    <property type="entry name" value="Small_GTPase"/>
</dbReference>
<dbReference type="SUPFAM" id="SSF52540">
    <property type="entry name" value="P-loop containing nucleoside triphosphate hydrolases"/>
    <property type="match status" value="1"/>
</dbReference>
<reference evidence="4" key="1">
    <citation type="submission" date="2024-01" db="EMBL/GenBank/DDBJ databases">
        <authorList>
            <person name="Webb A."/>
        </authorList>
    </citation>
    <scope>NUCLEOTIDE SEQUENCE</scope>
    <source>
        <strain evidence="4">Pm1</strain>
    </source>
</reference>
<dbReference type="GO" id="GO:0003924">
    <property type="term" value="F:GTPase activity"/>
    <property type="evidence" value="ECO:0007669"/>
    <property type="project" value="InterPro"/>
</dbReference>
<evidence type="ECO:0000313" key="4">
    <source>
        <dbReference type="EMBL" id="CAK7925254.1"/>
    </source>
</evidence>
<dbReference type="PROSITE" id="PS51419">
    <property type="entry name" value="RAB"/>
    <property type="match status" value="1"/>
</dbReference>
<feature type="region of interest" description="Disordered" evidence="3">
    <location>
        <begin position="224"/>
        <end position="265"/>
    </location>
</feature>
<dbReference type="SMART" id="SM00175">
    <property type="entry name" value="RAB"/>
    <property type="match status" value="1"/>
</dbReference>
<accession>A0AAV1TS85</accession>
<dbReference type="Gene3D" id="3.40.50.300">
    <property type="entry name" value="P-loop containing nucleotide triphosphate hydrolases"/>
    <property type="match status" value="1"/>
</dbReference>
<evidence type="ECO:0000256" key="1">
    <source>
        <dbReference type="ARBA" id="ARBA00022741"/>
    </source>
</evidence>
<proteinExistence type="predicted"/>
<organism evidence="4 5">
    <name type="scientific">Peronospora matthiolae</name>
    <dbReference type="NCBI Taxonomy" id="2874970"/>
    <lineage>
        <taxon>Eukaryota</taxon>
        <taxon>Sar</taxon>
        <taxon>Stramenopiles</taxon>
        <taxon>Oomycota</taxon>
        <taxon>Peronosporomycetes</taxon>
        <taxon>Peronosporales</taxon>
        <taxon>Peronosporaceae</taxon>
        <taxon>Peronospora</taxon>
    </lineage>
</organism>
<dbReference type="PROSITE" id="PS00675">
    <property type="entry name" value="SIGMA54_INTERACT_1"/>
    <property type="match status" value="1"/>
</dbReference>
<comment type="caution">
    <text evidence="4">The sequence shown here is derived from an EMBL/GenBank/DDBJ whole genome shotgun (WGS) entry which is preliminary data.</text>
</comment>
<dbReference type="EMBL" id="CAKLBY020000086">
    <property type="protein sequence ID" value="CAK7925254.1"/>
    <property type="molecule type" value="Genomic_DNA"/>
</dbReference>
<dbReference type="GO" id="GO:0005525">
    <property type="term" value="F:GTP binding"/>
    <property type="evidence" value="ECO:0007669"/>
    <property type="project" value="UniProtKB-KW"/>
</dbReference>
<dbReference type="PANTHER" id="PTHR24073">
    <property type="entry name" value="DRAB5-RELATED"/>
    <property type="match status" value="1"/>
</dbReference>
<dbReference type="Pfam" id="PF00071">
    <property type="entry name" value="Ras"/>
    <property type="match status" value="1"/>
</dbReference>
<keyword evidence="1" id="KW-0547">Nucleotide-binding</keyword>
<dbReference type="InterPro" id="IPR025662">
    <property type="entry name" value="Sigma_54_int_dom_ATP-bd_1"/>
</dbReference>
<gene>
    <name evidence="4" type="ORF">PM001_LOCUS10404</name>
</gene>